<gene>
    <name evidence="2" type="ORF">AB3N04_05320</name>
</gene>
<evidence type="ECO:0000313" key="2">
    <source>
        <dbReference type="EMBL" id="XDI37742.1"/>
    </source>
</evidence>
<dbReference type="NCBIfam" id="NF041644">
    <property type="entry name" value="CBO0543_fam"/>
    <property type="match status" value="1"/>
</dbReference>
<evidence type="ECO:0000256" key="1">
    <source>
        <dbReference type="SAM" id="Phobius"/>
    </source>
</evidence>
<dbReference type="RefSeq" id="WP_368505070.1">
    <property type="nucleotide sequence ID" value="NZ_CP162551.1"/>
</dbReference>
<dbReference type="AlphaFoldDB" id="A0AB39BVA3"/>
<organism evidence="2">
    <name type="scientific">Alkalihalophilus sp. As8PL</name>
    <dbReference type="NCBI Taxonomy" id="3237103"/>
    <lineage>
        <taxon>Bacteria</taxon>
        <taxon>Bacillati</taxon>
        <taxon>Bacillota</taxon>
        <taxon>Bacilli</taxon>
        <taxon>Bacillales</taxon>
        <taxon>Bacillaceae</taxon>
        <taxon>Alkalihalophilus</taxon>
    </lineage>
</organism>
<dbReference type="EMBL" id="CP162551">
    <property type="protein sequence ID" value="XDI37742.1"/>
    <property type="molecule type" value="Genomic_DNA"/>
</dbReference>
<keyword evidence="1" id="KW-0812">Transmembrane</keyword>
<feature type="transmembrane region" description="Helical" evidence="1">
    <location>
        <begin position="102"/>
        <end position="122"/>
    </location>
</feature>
<proteinExistence type="predicted"/>
<feature type="transmembrane region" description="Helical" evidence="1">
    <location>
        <begin position="42"/>
        <end position="61"/>
    </location>
</feature>
<keyword evidence="1" id="KW-0472">Membrane</keyword>
<dbReference type="InterPro" id="IPR048147">
    <property type="entry name" value="CBO0543-like"/>
</dbReference>
<protein>
    <submittedName>
        <fullName evidence="2">CBO0543 family protein</fullName>
    </submittedName>
</protein>
<sequence>MEKVMDQDQFELYEKIQSLKEQVTHLNIEYWNLYTGFDTFEFWVLLLLWFIAPLIILYFFIDRRKMFLLGFYGFNIHVWFGYQDSAGDRFGLWGYPYELVPFLSGNISLDATLVPVAFMLVYQWTLNHHKNFYLYSFILSLVLAFLFKPIITAHHFFELNKGVTYFHLLLGYCAVFLFSKFITNIFLKMQKNQS</sequence>
<feature type="transmembrane region" description="Helical" evidence="1">
    <location>
        <begin position="66"/>
        <end position="82"/>
    </location>
</feature>
<name>A0AB39BVA3_9BACI</name>
<feature type="transmembrane region" description="Helical" evidence="1">
    <location>
        <begin position="134"/>
        <end position="157"/>
    </location>
</feature>
<feature type="transmembrane region" description="Helical" evidence="1">
    <location>
        <begin position="163"/>
        <end position="187"/>
    </location>
</feature>
<reference evidence="2" key="1">
    <citation type="submission" date="2024-07" db="EMBL/GenBank/DDBJ databases">
        <title>Identification and characteristics of an arsenic-resistant bacterial isolate, which belongs to a novel species.</title>
        <authorList>
            <person name="Juszczyk A."/>
            <person name="Kowalczyk A."/>
            <person name="Was K."/>
            <person name="Kosowicz W."/>
            <person name="Budzyn A."/>
            <person name="Latowski D."/>
        </authorList>
    </citation>
    <scope>NUCLEOTIDE SEQUENCE</scope>
    <source>
        <strain evidence="2">As8PL</strain>
    </source>
</reference>
<keyword evidence="1" id="KW-1133">Transmembrane helix</keyword>
<accession>A0AB39BVA3</accession>